<sequence length="158" mass="17303">MTTPSTPPFNEHSRTTRDEDEGRTKPFFDEVVRQGVLFKTDRPGYPKGQSIVPRQVSFDSMPMSGLTDKQLIDELKFIIAKSTNSRSRNFLGYPDATVCPAALGAALLIPPLNQNMANPETCPPEATLVGLVNFGSADVQGKSDLKVVERATQADLFM</sequence>
<accession>A0A2H3H3R7</accession>
<evidence type="ECO:0000313" key="2">
    <source>
        <dbReference type="EMBL" id="PCD37455.1"/>
    </source>
</evidence>
<gene>
    <name evidence="2" type="ORF">AU210_005953</name>
</gene>
<reference evidence="2 3" key="1">
    <citation type="journal article" date="2016" name="Environ. Microbiol.">
        <title>Effector profiles distinguish formae speciales of Fusarium oxysporum.</title>
        <authorList>
            <person name="van Dam P."/>
            <person name="Fokkens L."/>
            <person name="Schmidt S.M."/>
            <person name="Linmans J.H."/>
            <person name="Kistler H.C."/>
            <person name="Ma L.J."/>
            <person name="Rep M."/>
        </authorList>
    </citation>
    <scope>NUCLEOTIDE SEQUENCE [LARGE SCALE GENOMIC DNA]</scope>
    <source>
        <strain evidence="2 3">Forc016</strain>
    </source>
</reference>
<feature type="compositionally biased region" description="Basic and acidic residues" evidence="1">
    <location>
        <begin position="11"/>
        <end position="26"/>
    </location>
</feature>
<reference evidence="2 3" key="2">
    <citation type="journal article" date="2017" name="Sci. Rep.">
        <title>A mobile pathogenicity chromosome in Fusarium oxysporum for infection of multiple cucurbit species.</title>
        <authorList>
            <person name="van Dam P."/>
            <person name="Fokkens L."/>
            <person name="Ayukawa Y."/>
            <person name="van der Gragt M."/>
            <person name="Ter Horst A."/>
            <person name="Brankovics B."/>
            <person name="Houterman P.M."/>
            <person name="Arie T."/>
            <person name="Rep M."/>
        </authorList>
    </citation>
    <scope>NUCLEOTIDE SEQUENCE [LARGE SCALE GENOMIC DNA]</scope>
    <source>
        <strain evidence="2 3">Forc016</strain>
    </source>
</reference>
<comment type="caution">
    <text evidence="2">The sequence shown here is derived from an EMBL/GenBank/DDBJ whole genome shotgun (WGS) entry which is preliminary data.</text>
</comment>
<dbReference type="STRING" id="327505.A0A2H3H3R7"/>
<proteinExistence type="predicted"/>
<feature type="region of interest" description="Disordered" evidence="1">
    <location>
        <begin position="1"/>
        <end position="26"/>
    </location>
</feature>
<dbReference type="Proteomes" id="UP000219602">
    <property type="component" value="Chromosome 5"/>
</dbReference>
<name>A0A2H3H3R7_FUSOX</name>
<dbReference type="AlphaFoldDB" id="A0A2H3H3R7"/>
<evidence type="ECO:0000313" key="3">
    <source>
        <dbReference type="Proteomes" id="UP000219602"/>
    </source>
</evidence>
<organism evidence="2 3">
    <name type="scientific">Fusarium oxysporum f. sp. radicis-cucumerinum</name>
    <dbReference type="NCBI Taxonomy" id="327505"/>
    <lineage>
        <taxon>Eukaryota</taxon>
        <taxon>Fungi</taxon>
        <taxon>Dikarya</taxon>
        <taxon>Ascomycota</taxon>
        <taxon>Pezizomycotina</taxon>
        <taxon>Sordariomycetes</taxon>
        <taxon>Hypocreomycetidae</taxon>
        <taxon>Hypocreales</taxon>
        <taxon>Nectriaceae</taxon>
        <taxon>Fusarium</taxon>
        <taxon>Fusarium oxysporum species complex</taxon>
    </lineage>
</organism>
<dbReference type="EMBL" id="MABQ02000004">
    <property type="protein sequence ID" value="PCD37455.1"/>
    <property type="molecule type" value="Genomic_DNA"/>
</dbReference>
<evidence type="ECO:0000256" key="1">
    <source>
        <dbReference type="SAM" id="MobiDB-lite"/>
    </source>
</evidence>
<protein>
    <submittedName>
        <fullName evidence="2">Uncharacterized protein</fullName>
    </submittedName>
</protein>